<evidence type="ECO:0000259" key="2">
    <source>
        <dbReference type="Pfam" id="PF00582"/>
    </source>
</evidence>
<dbReference type="Pfam" id="PF00582">
    <property type="entry name" value="Usp"/>
    <property type="match status" value="1"/>
</dbReference>
<gene>
    <name evidence="3" type="ORF">ACFQE9_09995</name>
</gene>
<dbReference type="RefSeq" id="WP_379743997.1">
    <property type="nucleotide sequence ID" value="NZ_JBHSVN010000001.1"/>
</dbReference>
<proteinExistence type="inferred from homology"/>
<feature type="domain" description="UspA" evidence="2">
    <location>
        <begin position="3"/>
        <end position="136"/>
    </location>
</feature>
<reference evidence="3 4" key="1">
    <citation type="journal article" date="2019" name="Int. J. Syst. Evol. Microbiol.">
        <title>The Global Catalogue of Microorganisms (GCM) 10K type strain sequencing project: providing services to taxonomists for standard genome sequencing and annotation.</title>
        <authorList>
            <consortium name="The Broad Institute Genomics Platform"/>
            <consortium name="The Broad Institute Genome Sequencing Center for Infectious Disease"/>
            <person name="Wu L."/>
            <person name="Ma J."/>
        </authorList>
    </citation>
    <scope>NUCLEOTIDE SEQUENCE [LARGE SCALE GENOMIC DNA]</scope>
    <source>
        <strain evidence="3 4">SKJ47</strain>
    </source>
</reference>
<protein>
    <submittedName>
        <fullName evidence="3">Universal stress protein</fullName>
    </submittedName>
</protein>
<evidence type="ECO:0000256" key="1">
    <source>
        <dbReference type="ARBA" id="ARBA00008791"/>
    </source>
</evidence>
<comment type="similarity">
    <text evidence="1">Belongs to the universal stress protein A family.</text>
</comment>
<comment type="caution">
    <text evidence="3">The sequence shown here is derived from an EMBL/GenBank/DDBJ whole genome shotgun (WGS) entry which is preliminary data.</text>
</comment>
<name>A0ABD5UYP1_9EURY</name>
<dbReference type="EMBL" id="JBHSXL010000009">
    <property type="protein sequence ID" value="MFC6892933.1"/>
    <property type="molecule type" value="Genomic_DNA"/>
</dbReference>
<keyword evidence="4" id="KW-1185">Reference proteome</keyword>
<dbReference type="PANTHER" id="PTHR46268">
    <property type="entry name" value="STRESS RESPONSE PROTEIN NHAX"/>
    <property type="match status" value="1"/>
</dbReference>
<dbReference type="SUPFAM" id="SSF52402">
    <property type="entry name" value="Adenine nucleotide alpha hydrolases-like"/>
    <property type="match status" value="1"/>
</dbReference>
<dbReference type="Proteomes" id="UP001596296">
    <property type="component" value="Unassembled WGS sequence"/>
</dbReference>
<dbReference type="PANTHER" id="PTHR46268:SF6">
    <property type="entry name" value="UNIVERSAL STRESS PROTEIN UP12"/>
    <property type="match status" value="1"/>
</dbReference>
<dbReference type="InterPro" id="IPR006016">
    <property type="entry name" value="UspA"/>
</dbReference>
<dbReference type="PRINTS" id="PR01438">
    <property type="entry name" value="UNVRSLSTRESS"/>
</dbReference>
<sequence>MYHILIPVRKDETRTRRQVNAVSDLPVRSEEVSVTVLYVFEEIDSDLGGTLSLQEYDDVPETVTWARDALEDEGFDVDALVAEGHPDDAIVSLASDRDVDQIVLGGRKRSPTGKAIFGSTVQSVILDADVPVTVVPEAGSEEDR</sequence>
<organism evidence="3 4">
    <name type="scientific">Halopenitus salinus</name>
    <dbReference type="NCBI Taxonomy" id="1198295"/>
    <lineage>
        <taxon>Archaea</taxon>
        <taxon>Methanobacteriati</taxon>
        <taxon>Methanobacteriota</taxon>
        <taxon>Stenosarchaea group</taxon>
        <taxon>Halobacteria</taxon>
        <taxon>Halobacteriales</taxon>
        <taxon>Haloferacaceae</taxon>
        <taxon>Halopenitus</taxon>
    </lineage>
</organism>
<evidence type="ECO:0000313" key="3">
    <source>
        <dbReference type="EMBL" id="MFC6892933.1"/>
    </source>
</evidence>
<dbReference type="InterPro" id="IPR014729">
    <property type="entry name" value="Rossmann-like_a/b/a_fold"/>
</dbReference>
<dbReference type="AlphaFoldDB" id="A0ABD5UYP1"/>
<evidence type="ECO:0000313" key="4">
    <source>
        <dbReference type="Proteomes" id="UP001596296"/>
    </source>
</evidence>
<dbReference type="InterPro" id="IPR006015">
    <property type="entry name" value="Universal_stress_UspA"/>
</dbReference>
<dbReference type="Gene3D" id="3.40.50.620">
    <property type="entry name" value="HUPs"/>
    <property type="match status" value="1"/>
</dbReference>
<dbReference type="CDD" id="cd00293">
    <property type="entry name" value="USP-like"/>
    <property type="match status" value="1"/>
</dbReference>
<accession>A0ABD5UYP1</accession>